<proteinExistence type="predicted"/>
<comment type="caution">
    <text evidence="1">The sequence shown here is derived from an EMBL/GenBank/DDBJ whole genome shotgun (WGS) entry which is preliminary data.</text>
</comment>
<gene>
    <name evidence="1" type="ORF">JOC54_003696</name>
</gene>
<protein>
    <submittedName>
        <fullName evidence="1">Uncharacterized protein</fullName>
    </submittedName>
</protein>
<name>A0ABS2SY10_9BACI</name>
<reference evidence="1" key="1">
    <citation type="submission" date="2021-01" db="EMBL/GenBank/DDBJ databases">
        <title>Genomic Encyclopedia of Type Strains, Phase IV (KMG-IV): sequencing the most valuable type-strain genomes for metagenomic binning, comparative biology and taxonomic classification.</title>
        <authorList>
            <person name="Goeker M."/>
        </authorList>
    </citation>
    <scope>NUCLEOTIDE SEQUENCE</scope>
    <source>
        <strain evidence="1">DSM 21943</strain>
    </source>
</reference>
<sequence length="418" mass="49462">MNHYLQETLLLLKTDIHTIYRKIISSRYFSPAHLEVLSLEAKKSVDSIEKEKKLFGYLACIYEITHKAVQDDQYLQNERRIMHVIDTVSSYCVEELSSNFVKNERPFIKVLYRLFMDNHLKESSPYPALLIRCISSLKNDTLDYLDTLFTADLDKKTTKTITMASSYFFLFIGKERLALNKLTMHTDTIQPQDVELHIQLLAKRERFSQIVEWITVLFPTKRHHLGSLQAFADQAHTAINVNTIHYGSWDRWLQAPSYNRFKTLSSSLSKNQLDSVLNYILPKMAPLLYTESTKLTYVQLLNDYSYFQEAQHYFLNNEPNPIALHETKLQLLKKLAENEPRHVLPVYHQFIIRLAEKRSRKYYMEAADYVFKLADIYTRLDEKAQFQLYLFELKKGYKTYRAFIEELKRRESKSHMDT</sequence>
<dbReference type="Proteomes" id="UP001179280">
    <property type="component" value="Unassembled WGS sequence"/>
</dbReference>
<dbReference type="RefSeq" id="WP_204467990.1">
    <property type="nucleotide sequence ID" value="NZ_JAFBCV010000013.1"/>
</dbReference>
<dbReference type="EMBL" id="JAFBCV010000013">
    <property type="protein sequence ID" value="MBM7840415.1"/>
    <property type="molecule type" value="Genomic_DNA"/>
</dbReference>
<evidence type="ECO:0000313" key="1">
    <source>
        <dbReference type="EMBL" id="MBM7840415.1"/>
    </source>
</evidence>
<organism evidence="1 2">
    <name type="scientific">Shouchella xiaoxiensis</name>
    <dbReference type="NCBI Taxonomy" id="766895"/>
    <lineage>
        <taxon>Bacteria</taxon>
        <taxon>Bacillati</taxon>
        <taxon>Bacillota</taxon>
        <taxon>Bacilli</taxon>
        <taxon>Bacillales</taxon>
        <taxon>Bacillaceae</taxon>
        <taxon>Shouchella</taxon>
    </lineage>
</organism>
<evidence type="ECO:0000313" key="2">
    <source>
        <dbReference type="Proteomes" id="UP001179280"/>
    </source>
</evidence>
<keyword evidence="2" id="KW-1185">Reference proteome</keyword>
<accession>A0ABS2SY10</accession>